<dbReference type="eggNOG" id="ENOG502Z7Q0">
    <property type="taxonomic scope" value="Bacteria"/>
</dbReference>
<evidence type="ECO:0000313" key="2">
    <source>
        <dbReference type="Proteomes" id="UP000000263"/>
    </source>
</evidence>
<reference evidence="1 2" key="1">
    <citation type="submission" date="2007-08" db="EMBL/GenBank/DDBJ databases">
        <title>Complete sequence of Roseiflexus castenholzii DSM 13941.</title>
        <authorList>
            <consortium name="US DOE Joint Genome Institute"/>
            <person name="Copeland A."/>
            <person name="Lucas S."/>
            <person name="Lapidus A."/>
            <person name="Barry K."/>
            <person name="Glavina del Rio T."/>
            <person name="Dalin E."/>
            <person name="Tice H."/>
            <person name="Pitluck S."/>
            <person name="Thompson L.S."/>
            <person name="Brettin T."/>
            <person name="Bruce D."/>
            <person name="Detter J.C."/>
            <person name="Han C."/>
            <person name="Tapia R."/>
            <person name="Schmutz J."/>
            <person name="Larimer F."/>
            <person name="Land M."/>
            <person name="Hauser L."/>
            <person name="Kyrpides N."/>
            <person name="Mikhailova N."/>
            <person name="Bryant D.A."/>
            <person name="Hanada S."/>
            <person name="Tsukatani Y."/>
            <person name="Richardson P."/>
        </authorList>
    </citation>
    <scope>NUCLEOTIDE SEQUENCE [LARGE SCALE GENOMIC DNA]</scope>
    <source>
        <strain evidence="2">DSM 13941 / HLO8</strain>
    </source>
</reference>
<sequence>MKVGLLPLDERPVNTRYPAMIAAIAGVELVLPPDDLLSHFREPARCDDLASWLHAIAPALDALIVDVEMLAFGGLIASRISDDPPGMALSRLDMLRAIKNELPDLPILAFNVITRISNADDSTEEPHYWATYGTRLYRLSQLLDRAVQGEPLTDEIAALRAEIPPEALRDMLRRRLRNHMVNLASLHLLDAGAIDLLVLSSDDTSPFGLGSREKRWLASWADLLALGRHHPTIDGQEQGARAAGILLMYPGADEVGCALLARIINQHVGRAPRIAPIYAIPGGEEIVAPYEDGPVRLTVERQIHAIGGTVATADAAPDLWLAVNTPSPRRTEWDETFAAEEREERYNHLDALVDRVSELQESGQQVIVADVAYPNGADPVLMELLIEKVDLARLAGFGAWNTAGNTIGTALAQGCAALLATTPAQRIAHLRFLLHRFVEDWGYQHVVRRAARVMLERTAGTREPDDTMLGAICRWIETHLNARIGALPGFAGRWRITPGSTRLPWCRLFEVDFALEMV</sequence>
<evidence type="ECO:0000313" key="1">
    <source>
        <dbReference type="EMBL" id="ABU59383.1"/>
    </source>
</evidence>
<gene>
    <name evidence="1" type="ordered locus">Rcas_3333</name>
</gene>
<dbReference type="InterPro" id="IPR025394">
    <property type="entry name" value="DUF4127"/>
</dbReference>
<dbReference type="Pfam" id="PF13552">
    <property type="entry name" value="DUF4127"/>
    <property type="match status" value="1"/>
</dbReference>
<dbReference type="EMBL" id="CP000804">
    <property type="protein sequence ID" value="ABU59383.1"/>
    <property type="molecule type" value="Genomic_DNA"/>
</dbReference>
<dbReference type="STRING" id="383372.Rcas_3333"/>
<keyword evidence="2" id="KW-1185">Reference proteome</keyword>
<dbReference type="HOGENOM" id="CLU_031189_0_0_0"/>
<dbReference type="OrthoDB" id="9789552at2"/>
<dbReference type="KEGG" id="rca:Rcas_3333"/>
<protein>
    <recommendedName>
        <fullName evidence="3">DUF4127 family protein</fullName>
    </recommendedName>
</protein>
<evidence type="ECO:0008006" key="3">
    <source>
        <dbReference type="Google" id="ProtNLM"/>
    </source>
</evidence>
<dbReference type="Proteomes" id="UP000000263">
    <property type="component" value="Chromosome"/>
</dbReference>
<dbReference type="RefSeq" id="WP_012121807.1">
    <property type="nucleotide sequence ID" value="NC_009767.1"/>
</dbReference>
<organism evidence="1 2">
    <name type="scientific">Roseiflexus castenholzii (strain DSM 13941 / HLO8)</name>
    <dbReference type="NCBI Taxonomy" id="383372"/>
    <lineage>
        <taxon>Bacteria</taxon>
        <taxon>Bacillati</taxon>
        <taxon>Chloroflexota</taxon>
        <taxon>Chloroflexia</taxon>
        <taxon>Chloroflexales</taxon>
        <taxon>Roseiflexineae</taxon>
        <taxon>Roseiflexaceae</taxon>
        <taxon>Roseiflexus</taxon>
    </lineage>
</organism>
<dbReference type="AlphaFoldDB" id="A7NP87"/>
<accession>A7NP87</accession>
<name>A7NP87_ROSCS</name>
<proteinExistence type="predicted"/>